<dbReference type="EMBL" id="JAHWYN010000003">
    <property type="protein sequence ID" value="MBW4359814.1"/>
    <property type="molecule type" value="Genomic_DNA"/>
</dbReference>
<name>A0ABS6XT79_9FLAO</name>
<dbReference type="RefSeq" id="WP_219316334.1">
    <property type="nucleotide sequence ID" value="NZ_JAHWYN010000003.1"/>
</dbReference>
<proteinExistence type="predicted"/>
<keyword evidence="3" id="KW-1185">Reference proteome</keyword>
<evidence type="ECO:0000313" key="3">
    <source>
        <dbReference type="Proteomes" id="UP000812031"/>
    </source>
</evidence>
<sequence>MKKNLCLFSALTLVLISSCSTDDSSSDSDNNFVLPKTITMTFPDFSSDNSREIITYDGNKILTSVDEDSKTVFTYDGNFIVKQVKFDLDDKGNGVKNAEVLYTYENGKLKTRTLKEEFSTEYPNGQYIYKTVYTHNSDNQVTYVYYVVDSKTNIEVKDHQGVLNYKDGNLVKEEFIVTNDQRNIRSYEYDNKNDPLKNILGFNLLLNEVNCGNNNIIKTISGDSSFLNTFVYIRNYIYGDNGYPTKVTSYTSDGKTIEYITEYTY</sequence>
<organism evidence="2 3">
    <name type="scientific">Flavobacterium taihuense</name>
    <dbReference type="NCBI Taxonomy" id="2857508"/>
    <lineage>
        <taxon>Bacteria</taxon>
        <taxon>Pseudomonadati</taxon>
        <taxon>Bacteroidota</taxon>
        <taxon>Flavobacteriia</taxon>
        <taxon>Flavobacteriales</taxon>
        <taxon>Flavobacteriaceae</taxon>
        <taxon>Flavobacterium</taxon>
    </lineage>
</organism>
<evidence type="ECO:0008006" key="4">
    <source>
        <dbReference type="Google" id="ProtNLM"/>
    </source>
</evidence>
<keyword evidence="1" id="KW-0732">Signal</keyword>
<dbReference type="PROSITE" id="PS51257">
    <property type="entry name" value="PROKAR_LIPOPROTEIN"/>
    <property type="match status" value="1"/>
</dbReference>
<comment type="caution">
    <text evidence="2">The sequence shown here is derived from an EMBL/GenBank/DDBJ whole genome shotgun (WGS) entry which is preliminary data.</text>
</comment>
<protein>
    <recommendedName>
        <fullName evidence="4">YD repeat-containing protein</fullName>
    </recommendedName>
</protein>
<feature type="signal peptide" evidence="1">
    <location>
        <begin position="1"/>
        <end position="22"/>
    </location>
</feature>
<evidence type="ECO:0000256" key="1">
    <source>
        <dbReference type="SAM" id="SignalP"/>
    </source>
</evidence>
<evidence type="ECO:0000313" key="2">
    <source>
        <dbReference type="EMBL" id="MBW4359814.1"/>
    </source>
</evidence>
<reference evidence="2 3" key="1">
    <citation type="submission" date="2021-07" db="EMBL/GenBank/DDBJ databases">
        <title>Flavobacterium sp. nov. isolated from sediment on the Taihu Lake.</title>
        <authorList>
            <person name="Qu J.-H."/>
        </authorList>
    </citation>
    <scope>NUCLEOTIDE SEQUENCE [LARGE SCALE GENOMIC DNA]</scope>
    <source>
        <strain evidence="2 3">NAS39</strain>
    </source>
</reference>
<dbReference type="Proteomes" id="UP000812031">
    <property type="component" value="Unassembled WGS sequence"/>
</dbReference>
<accession>A0ABS6XT79</accession>
<gene>
    <name evidence="2" type="ORF">KZH69_04885</name>
</gene>
<feature type="chain" id="PRO_5045285622" description="YD repeat-containing protein" evidence="1">
    <location>
        <begin position="23"/>
        <end position="265"/>
    </location>
</feature>